<feature type="non-terminal residue" evidence="1">
    <location>
        <position position="1"/>
    </location>
</feature>
<evidence type="ECO:0000313" key="1">
    <source>
        <dbReference type="EMBL" id="KKS27049.1"/>
    </source>
</evidence>
<name>A0A0G0XQI9_9BACT</name>
<protein>
    <submittedName>
        <fullName evidence="1">Uncharacterized protein</fullName>
    </submittedName>
</protein>
<dbReference type="Proteomes" id="UP000033859">
    <property type="component" value="Unassembled WGS sequence"/>
</dbReference>
<organism evidence="1 2">
    <name type="scientific">Candidatus Yanofskybacteria bacterium GW2011_GWC2_41_9</name>
    <dbReference type="NCBI Taxonomy" id="1619029"/>
    <lineage>
        <taxon>Bacteria</taxon>
        <taxon>Candidatus Yanofskyibacteriota</taxon>
    </lineage>
</organism>
<sequence>VWPDGTKHWLNMSGEYFAQSGRDWGSIFVINQLELNFYKTGVEITK</sequence>
<dbReference type="AlphaFoldDB" id="A0A0G0XQI9"/>
<reference evidence="1 2" key="1">
    <citation type="journal article" date="2015" name="Nature">
        <title>rRNA introns, odd ribosomes, and small enigmatic genomes across a large radiation of phyla.</title>
        <authorList>
            <person name="Brown C.T."/>
            <person name="Hug L.A."/>
            <person name="Thomas B.C."/>
            <person name="Sharon I."/>
            <person name="Castelle C.J."/>
            <person name="Singh A."/>
            <person name="Wilkins M.J."/>
            <person name="Williams K.H."/>
            <person name="Banfield J.F."/>
        </authorList>
    </citation>
    <scope>NUCLEOTIDE SEQUENCE [LARGE SCALE GENOMIC DNA]</scope>
</reference>
<dbReference type="EMBL" id="LCCE01000011">
    <property type="protein sequence ID" value="KKS27049.1"/>
    <property type="molecule type" value="Genomic_DNA"/>
</dbReference>
<comment type="caution">
    <text evidence="1">The sequence shown here is derived from an EMBL/GenBank/DDBJ whole genome shotgun (WGS) entry which is preliminary data.</text>
</comment>
<evidence type="ECO:0000313" key="2">
    <source>
        <dbReference type="Proteomes" id="UP000033859"/>
    </source>
</evidence>
<accession>A0A0G0XQI9</accession>
<proteinExistence type="predicted"/>
<gene>
    <name evidence="1" type="ORF">UU84_C0011G0001</name>
</gene>